<reference evidence="2 3" key="1">
    <citation type="journal article" date="2021" name="Elife">
        <title>Chloroplast acquisition without the gene transfer in kleptoplastic sea slugs, Plakobranchus ocellatus.</title>
        <authorList>
            <person name="Maeda T."/>
            <person name="Takahashi S."/>
            <person name="Yoshida T."/>
            <person name="Shimamura S."/>
            <person name="Takaki Y."/>
            <person name="Nagai Y."/>
            <person name="Toyoda A."/>
            <person name="Suzuki Y."/>
            <person name="Arimoto A."/>
            <person name="Ishii H."/>
            <person name="Satoh N."/>
            <person name="Nishiyama T."/>
            <person name="Hasebe M."/>
            <person name="Maruyama T."/>
            <person name="Minagawa J."/>
            <person name="Obokata J."/>
            <person name="Shigenobu S."/>
        </authorList>
    </citation>
    <scope>NUCLEOTIDE SEQUENCE [LARGE SCALE GENOMIC DNA]</scope>
</reference>
<keyword evidence="1" id="KW-0472">Membrane</keyword>
<keyword evidence="1" id="KW-1133">Transmembrane helix</keyword>
<keyword evidence="1" id="KW-0812">Transmembrane</keyword>
<accession>A0AAV4B2D9</accession>
<sequence length="139" mass="16291">MLLCPGQGLKEFLIPRGGEATRHYFYRIVLSLWIIMGLSWIALILSEISTMMQSHMNNVAASTSHRLSNLEELVKKKAKETRDRFSRREFYQDMYHLTHIKAFQSQAESCAARARRKRKVRAARRDYALKTVEIVKLYI</sequence>
<dbReference type="EMBL" id="BLXT01004481">
    <property type="protein sequence ID" value="GFO13230.1"/>
    <property type="molecule type" value="Genomic_DNA"/>
</dbReference>
<protein>
    <submittedName>
        <fullName evidence="2">Two pore domain potassium channel number 2</fullName>
    </submittedName>
</protein>
<keyword evidence="3" id="KW-1185">Reference proteome</keyword>
<keyword evidence="2" id="KW-0406">Ion transport</keyword>
<evidence type="ECO:0000313" key="2">
    <source>
        <dbReference type="EMBL" id="GFO13230.1"/>
    </source>
</evidence>
<proteinExistence type="predicted"/>
<dbReference type="Proteomes" id="UP000735302">
    <property type="component" value="Unassembled WGS sequence"/>
</dbReference>
<gene>
    <name evidence="2" type="ORF">PoB_003973500</name>
</gene>
<evidence type="ECO:0000256" key="1">
    <source>
        <dbReference type="SAM" id="Phobius"/>
    </source>
</evidence>
<keyword evidence="2" id="KW-0813">Transport</keyword>
<feature type="transmembrane region" description="Helical" evidence="1">
    <location>
        <begin position="24"/>
        <end position="46"/>
    </location>
</feature>
<keyword evidence="2" id="KW-0407">Ion channel</keyword>
<organism evidence="2 3">
    <name type="scientific">Plakobranchus ocellatus</name>
    <dbReference type="NCBI Taxonomy" id="259542"/>
    <lineage>
        <taxon>Eukaryota</taxon>
        <taxon>Metazoa</taxon>
        <taxon>Spiralia</taxon>
        <taxon>Lophotrochozoa</taxon>
        <taxon>Mollusca</taxon>
        <taxon>Gastropoda</taxon>
        <taxon>Heterobranchia</taxon>
        <taxon>Euthyneura</taxon>
        <taxon>Panpulmonata</taxon>
        <taxon>Sacoglossa</taxon>
        <taxon>Placobranchoidea</taxon>
        <taxon>Plakobranchidae</taxon>
        <taxon>Plakobranchus</taxon>
    </lineage>
</organism>
<dbReference type="AlphaFoldDB" id="A0AAV4B2D9"/>
<evidence type="ECO:0000313" key="3">
    <source>
        <dbReference type="Proteomes" id="UP000735302"/>
    </source>
</evidence>
<dbReference type="GO" id="GO:0034220">
    <property type="term" value="P:monoatomic ion transmembrane transport"/>
    <property type="evidence" value="ECO:0007669"/>
    <property type="project" value="UniProtKB-KW"/>
</dbReference>
<comment type="caution">
    <text evidence="2">The sequence shown here is derived from an EMBL/GenBank/DDBJ whole genome shotgun (WGS) entry which is preliminary data.</text>
</comment>
<name>A0AAV4B2D9_9GAST</name>